<name>A0A6P1Y1I8_9SPIR</name>
<dbReference type="PRINTS" id="PR01021">
    <property type="entry name" value="OMPADOMAIN"/>
</dbReference>
<dbReference type="EMBL" id="CP048020">
    <property type="protein sequence ID" value="QHX43415.1"/>
    <property type="molecule type" value="Genomic_DNA"/>
</dbReference>
<keyword evidence="2 4" id="KW-0472">Membrane</keyword>
<evidence type="ECO:0000256" key="4">
    <source>
        <dbReference type="PROSITE-ProRule" id="PRU00473"/>
    </source>
</evidence>
<proteinExistence type="predicted"/>
<dbReference type="InterPro" id="IPR050330">
    <property type="entry name" value="Bact_OuterMem_StrucFunc"/>
</dbReference>
<dbReference type="PANTHER" id="PTHR30329">
    <property type="entry name" value="STATOR ELEMENT OF FLAGELLAR MOTOR COMPLEX"/>
    <property type="match status" value="1"/>
</dbReference>
<evidence type="ECO:0000256" key="1">
    <source>
        <dbReference type="ARBA" id="ARBA00004442"/>
    </source>
</evidence>
<dbReference type="AlphaFoldDB" id="A0A6P1Y1I8"/>
<feature type="domain" description="OmpA-like" evidence="5">
    <location>
        <begin position="317"/>
        <end position="434"/>
    </location>
</feature>
<sequence>MQLLFSFSNTMNRLKHFPRMRFSRLLFLGVFFVIGGLSPLYSEIFRFNFRDGDTYRINSTVTEDVYLNGQFAHQAYITNRVTVEVSDVQPASNGKPSSALHTCTFMTSEQNSNRTFSWGREYPSVFRRDEFGIYTIDEQYFMPVVRDVPVFLQHDVKKGESWRHSASEAHDLRDNFNIQTPFVVPVDVTYTYQGPTQREGKTYQLIEVNYDLYYDIPLKNIQNKRNGSATLPMLYPVRTMGYSKQRLYWDSNAGILPYYDEVFTIMMELNTGAVIEYRGTAKAEITMLQRMNKEEIAGVLDKNIRDMGISNTTVEKTDEGITISLENIQFEPDSARLLPAEKEKIEKIGKLLGAYPDYELLISGHTALAGTAEARQILSEQRAAAVANYLVELGVREQHHIFTRGFGAEKPIAPNTTEANRARNRRVEITVLEK</sequence>
<accession>A0A6P1Y1I8</accession>
<evidence type="ECO:0000313" key="7">
    <source>
        <dbReference type="Proteomes" id="UP000464374"/>
    </source>
</evidence>
<dbReference type="Gene3D" id="3.30.1330.60">
    <property type="entry name" value="OmpA-like domain"/>
    <property type="match status" value="1"/>
</dbReference>
<evidence type="ECO:0000256" key="2">
    <source>
        <dbReference type="ARBA" id="ARBA00023136"/>
    </source>
</evidence>
<evidence type="ECO:0000259" key="5">
    <source>
        <dbReference type="PROSITE" id="PS51123"/>
    </source>
</evidence>
<dbReference type="GO" id="GO:0009279">
    <property type="term" value="C:cell outer membrane"/>
    <property type="evidence" value="ECO:0007669"/>
    <property type="project" value="UniProtKB-SubCell"/>
</dbReference>
<keyword evidence="3" id="KW-0998">Cell outer membrane</keyword>
<reference evidence="6 7" key="1">
    <citation type="submission" date="2020-01" db="EMBL/GenBank/DDBJ databases">
        <title>Complete genome sequence of a human oral phylogroup 1 Treponema sp. strain ATCC 700766, originally isolated from periodontitis dental plaque.</title>
        <authorList>
            <person name="Chan Y."/>
            <person name="Huo Y.-B."/>
            <person name="Yu X.-L."/>
            <person name="Zeng H."/>
            <person name="Leung W.-K."/>
            <person name="Watt R.M."/>
        </authorList>
    </citation>
    <scope>NUCLEOTIDE SEQUENCE [LARGE SCALE GENOMIC DNA]</scope>
    <source>
        <strain evidence="6 7">OMZ 804</strain>
    </source>
</reference>
<dbReference type="KEGG" id="trz:GWP43_08125"/>
<dbReference type="PROSITE" id="PS51123">
    <property type="entry name" value="OMPA_2"/>
    <property type="match status" value="1"/>
</dbReference>
<gene>
    <name evidence="6" type="ORF">GWP43_08125</name>
</gene>
<dbReference type="InterPro" id="IPR006665">
    <property type="entry name" value="OmpA-like"/>
</dbReference>
<dbReference type="Pfam" id="PF00691">
    <property type="entry name" value="OmpA"/>
    <property type="match status" value="1"/>
</dbReference>
<dbReference type="InterPro" id="IPR006664">
    <property type="entry name" value="OMP_bac"/>
</dbReference>
<evidence type="ECO:0000256" key="3">
    <source>
        <dbReference type="ARBA" id="ARBA00023237"/>
    </source>
</evidence>
<organism evidence="6 7">
    <name type="scientific">Treponema vincentii</name>
    <dbReference type="NCBI Taxonomy" id="69710"/>
    <lineage>
        <taxon>Bacteria</taxon>
        <taxon>Pseudomonadati</taxon>
        <taxon>Spirochaetota</taxon>
        <taxon>Spirochaetia</taxon>
        <taxon>Spirochaetales</taxon>
        <taxon>Treponemataceae</taxon>
        <taxon>Treponema</taxon>
    </lineage>
</organism>
<dbReference type="PANTHER" id="PTHR30329:SF21">
    <property type="entry name" value="LIPOPROTEIN YIAD-RELATED"/>
    <property type="match status" value="1"/>
</dbReference>
<dbReference type="CDD" id="cd07185">
    <property type="entry name" value="OmpA_C-like"/>
    <property type="match status" value="1"/>
</dbReference>
<comment type="subcellular location">
    <subcellularLocation>
        <location evidence="1">Cell outer membrane</location>
    </subcellularLocation>
</comment>
<evidence type="ECO:0000313" key="6">
    <source>
        <dbReference type="EMBL" id="QHX43415.1"/>
    </source>
</evidence>
<protein>
    <submittedName>
        <fullName evidence="6">OmpA family protein</fullName>
    </submittedName>
</protein>
<dbReference type="InterPro" id="IPR036737">
    <property type="entry name" value="OmpA-like_sf"/>
</dbReference>
<dbReference type="RefSeq" id="WP_162663739.1">
    <property type="nucleotide sequence ID" value="NZ_CP048020.1"/>
</dbReference>
<dbReference type="SUPFAM" id="SSF103088">
    <property type="entry name" value="OmpA-like"/>
    <property type="match status" value="1"/>
</dbReference>
<dbReference type="Proteomes" id="UP000464374">
    <property type="component" value="Chromosome"/>
</dbReference>